<protein>
    <submittedName>
        <fullName evidence="2">GNAT family N-acetyltransferase</fullName>
    </submittedName>
</protein>
<evidence type="ECO:0000313" key="2">
    <source>
        <dbReference type="EMBL" id="UNM95585.1"/>
    </source>
</evidence>
<dbReference type="RefSeq" id="WP_242147980.1">
    <property type="nucleotide sequence ID" value="NZ_CP093379.1"/>
</dbReference>
<dbReference type="SUPFAM" id="SSF55729">
    <property type="entry name" value="Acyl-CoA N-acyltransferases (Nat)"/>
    <property type="match status" value="1"/>
</dbReference>
<dbReference type="CDD" id="cd04301">
    <property type="entry name" value="NAT_SF"/>
    <property type="match status" value="1"/>
</dbReference>
<reference evidence="2 3" key="1">
    <citation type="submission" date="2022-03" db="EMBL/GenBank/DDBJ databases">
        <title>Ignatzschineria rhizosphaerae HR5S32.</title>
        <authorList>
            <person name="Sun J.Q."/>
            <person name="Feng J.Y."/>
        </authorList>
    </citation>
    <scope>NUCLEOTIDE SEQUENCE [LARGE SCALE GENOMIC DNA]</scope>
    <source>
        <strain evidence="2 3">HR5S32</strain>
    </source>
</reference>
<dbReference type="EMBL" id="CP093379">
    <property type="protein sequence ID" value="UNM95585.1"/>
    <property type="molecule type" value="Genomic_DNA"/>
</dbReference>
<dbReference type="PROSITE" id="PS51186">
    <property type="entry name" value="GNAT"/>
    <property type="match status" value="1"/>
</dbReference>
<dbReference type="InterPro" id="IPR016181">
    <property type="entry name" value="Acyl_CoA_acyltransferase"/>
</dbReference>
<keyword evidence="3" id="KW-1185">Reference proteome</keyword>
<evidence type="ECO:0000313" key="3">
    <source>
        <dbReference type="Proteomes" id="UP000829542"/>
    </source>
</evidence>
<dbReference type="Pfam" id="PF13508">
    <property type="entry name" value="Acetyltransf_7"/>
    <property type="match status" value="1"/>
</dbReference>
<proteinExistence type="predicted"/>
<dbReference type="Proteomes" id="UP000829542">
    <property type="component" value="Chromosome"/>
</dbReference>
<organism evidence="2 3">
    <name type="scientific">Ignatzschineria rhizosphaerae</name>
    <dbReference type="NCBI Taxonomy" id="2923279"/>
    <lineage>
        <taxon>Bacteria</taxon>
        <taxon>Pseudomonadati</taxon>
        <taxon>Pseudomonadota</taxon>
        <taxon>Gammaproteobacteria</taxon>
        <taxon>Cardiobacteriales</taxon>
        <taxon>Ignatzschineriaceae</taxon>
        <taxon>Ignatzschineria</taxon>
    </lineage>
</organism>
<feature type="domain" description="N-acetyltransferase" evidence="1">
    <location>
        <begin position="130"/>
        <end position="260"/>
    </location>
</feature>
<name>A0ABY3WZW9_9GAMM</name>
<gene>
    <name evidence="2" type="ORF">MMG00_10185</name>
</gene>
<dbReference type="InterPro" id="IPR000182">
    <property type="entry name" value="GNAT_dom"/>
</dbReference>
<accession>A0ABY3WZW9</accession>
<evidence type="ECO:0000259" key="1">
    <source>
        <dbReference type="PROSITE" id="PS51186"/>
    </source>
</evidence>
<dbReference type="Gene3D" id="3.40.630.30">
    <property type="match status" value="1"/>
</dbReference>
<sequence>MNYTTFKQLEKIFWNALSIKSYHEPHIQAYLSSVTAVAGFNLLYVENGASLSALENALNWYRSQKRDATIVCEKGAASKLLNDHQESLQLSPEDPTTAMMLDLTTWQPLTNRVNDFLINEIKAPLDDWAKPLSTAFSDGETALTDFDLEITAQYQKAHEEALTNHAPIHHFVIRVAGIPVCNLSLTLTKEGARFDDIGTDIHEQGKGYATTLIQHALLFAKEKGATIAALESSTAGLSIYQKLGFKALFEYEAFAWEYHD</sequence>